<dbReference type="InterPro" id="IPR039430">
    <property type="entry name" value="Thymidylate_kin-like_dom"/>
</dbReference>
<evidence type="ECO:0000256" key="9">
    <source>
        <dbReference type="ARBA" id="ARBA00029962"/>
    </source>
</evidence>
<comment type="function">
    <text evidence="11 12">Phosphorylation of dTMP to form dTDP in both de novo and salvage pathways of dTTP synthesis.</text>
</comment>
<evidence type="ECO:0000256" key="6">
    <source>
        <dbReference type="ARBA" id="ARBA00022741"/>
    </source>
</evidence>
<reference evidence="14" key="1">
    <citation type="journal article" date="2020" name="mSystems">
        <title>Genome- and Community-Level Interaction Insights into Carbon Utilization and Element Cycling Functions of Hydrothermarchaeota in Hydrothermal Sediment.</title>
        <authorList>
            <person name="Zhou Z."/>
            <person name="Liu Y."/>
            <person name="Xu W."/>
            <person name="Pan J."/>
            <person name="Luo Z.H."/>
            <person name="Li M."/>
        </authorList>
    </citation>
    <scope>NUCLEOTIDE SEQUENCE [LARGE SCALE GENOMIC DNA]</scope>
    <source>
        <strain evidence="14">HyVt-233</strain>
    </source>
</reference>
<dbReference type="Pfam" id="PF02223">
    <property type="entry name" value="Thymidylate_kin"/>
    <property type="match status" value="1"/>
</dbReference>
<dbReference type="Proteomes" id="UP000886289">
    <property type="component" value="Unassembled WGS sequence"/>
</dbReference>
<keyword evidence="7 12" id="KW-0418">Kinase</keyword>
<dbReference type="PANTHER" id="PTHR10344:SF4">
    <property type="entry name" value="UMP-CMP KINASE 2, MITOCHONDRIAL"/>
    <property type="match status" value="1"/>
</dbReference>
<evidence type="ECO:0000256" key="11">
    <source>
        <dbReference type="ARBA" id="ARBA00057735"/>
    </source>
</evidence>
<dbReference type="InterPro" id="IPR018095">
    <property type="entry name" value="Thymidylate_kin_CS"/>
</dbReference>
<dbReference type="PANTHER" id="PTHR10344">
    <property type="entry name" value="THYMIDYLATE KINASE"/>
    <property type="match status" value="1"/>
</dbReference>
<dbReference type="NCBIfam" id="TIGR00041">
    <property type="entry name" value="DTMP_kinase"/>
    <property type="match status" value="1"/>
</dbReference>
<dbReference type="Gene3D" id="3.40.50.300">
    <property type="entry name" value="P-loop containing nucleotide triphosphate hydrolases"/>
    <property type="match status" value="1"/>
</dbReference>
<dbReference type="InterPro" id="IPR027417">
    <property type="entry name" value="P-loop_NTPase"/>
</dbReference>
<dbReference type="FunFam" id="3.40.50.300:FF:000225">
    <property type="entry name" value="Thymidylate kinase"/>
    <property type="match status" value="1"/>
</dbReference>
<dbReference type="SUPFAM" id="SSF52540">
    <property type="entry name" value="P-loop containing nucleoside triphosphate hydrolases"/>
    <property type="match status" value="1"/>
</dbReference>
<evidence type="ECO:0000256" key="7">
    <source>
        <dbReference type="ARBA" id="ARBA00022777"/>
    </source>
</evidence>
<dbReference type="EMBL" id="DRBS01000387">
    <property type="protein sequence ID" value="HDD45264.1"/>
    <property type="molecule type" value="Genomic_DNA"/>
</dbReference>
<evidence type="ECO:0000313" key="14">
    <source>
        <dbReference type="EMBL" id="HDD45264.1"/>
    </source>
</evidence>
<evidence type="ECO:0000256" key="10">
    <source>
        <dbReference type="ARBA" id="ARBA00048743"/>
    </source>
</evidence>
<evidence type="ECO:0000256" key="3">
    <source>
        <dbReference type="ARBA" id="ARBA00017144"/>
    </source>
</evidence>
<gene>
    <name evidence="12 14" type="primary">tmk</name>
    <name evidence="14" type="ORF">ENG63_10475</name>
</gene>
<evidence type="ECO:0000256" key="4">
    <source>
        <dbReference type="ARBA" id="ARBA00022679"/>
    </source>
</evidence>
<keyword evidence="8 12" id="KW-0067">ATP-binding</keyword>
<proteinExistence type="inferred from homology"/>
<dbReference type="PROSITE" id="PS01331">
    <property type="entry name" value="THYMIDYLATE_KINASE"/>
    <property type="match status" value="1"/>
</dbReference>
<evidence type="ECO:0000256" key="1">
    <source>
        <dbReference type="ARBA" id="ARBA00009776"/>
    </source>
</evidence>
<comment type="catalytic activity">
    <reaction evidence="10 12">
        <text>dTMP + ATP = dTDP + ADP</text>
        <dbReference type="Rhea" id="RHEA:13517"/>
        <dbReference type="ChEBI" id="CHEBI:30616"/>
        <dbReference type="ChEBI" id="CHEBI:58369"/>
        <dbReference type="ChEBI" id="CHEBI:63528"/>
        <dbReference type="ChEBI" id="CHEBI:456216"/>
        <dbReference type="EC" id="2.7.4.9"/>
    </reaction>
</comment>
<dbReference type="GO" id="GO:0005829">
    <property type="term" value="C:cytosol"/>
    <property type="evidence" value="ECO:0007669"/>
    <property type="project" value="TreeGrafter"/>
</dbReference>
<dbReference type="InterPro" id="IPR018094">
    <property type="entry name" value="Thymidylate_kinase"/>
</dbReference>
<dbReference type="GO" id="GO:0004798">
    <property type="term" value="F:dTMP kinase activity"/>
    <property type="evidence" value="ECO:0007669"/>
    <property type="project" value="UniProtKB-UniRule"/>
</dbReference>
<dbReference type="AlphaFoldDB" id="A0A7C0U3Y4"/>
<sequence>MSLFITFEGIEGCGKTTQLNLLAKWLKERNKNIYITYEPGGTDLGENIRKILLSPNLSISAEAELFLYLADRAEHIKKVILPALAEKEIVLCDRYHDSTLAYQGYGRGIDLEFLWFCFSTFKFPLPHITFLLDCPVEIGLKRIRKRKFDRIEKENLTFHQRVREGFLKLAKAEPSRIKVIDATLPKDEVQIQIRKWIKDYGI</sequence>
<keyword evidence="5 12" id="KW-0545">Nucleotide biosynthesis</keyword>
<dbReference type="EC" id="2.7.4.9" evidence="2 12"/>
<dbReference type="GO" id="GO:0006235">
    <property type="term" value="P:dTTP biosynthetic process"/>
    <property type="evidence" value="ECO:0007669"/>
    <property type="project" value="UniProtKB-UniRule"/>
</dbReference>
<evidence type="ECO:0000256" key="2">
    <source>
        <dbReference type="ARBA" id="ARBA00012980"/>
    </source>
</evidence>
<evidence type="ECO:0000256" key="8">
    <source>
        <dbReference type="ARBA" id="ARBA00022840"/>
    </source>
</evidence>
<evidence type="ECO:0000256" key="12">
    <source>
        <dbReference type="HAMAP-Rule" id="MF_00165"/>
    </source>
</evidence>
<accession>A0A7C0U3Y4</accession>
<organism evidence="14">
    <name type="scientific">Desulfofervidus auxilii</name>
    <dbReference type="NCBI Taxonomy" id="1621989"/>
    <lineage>
        <taxon>Bacteria</taxon>
        <taxon>Pseudomonadati</taxon>
        <taxon>Thermodesulfobacteriota</taxon>
        <taxon>Candidatus Desulfofervidia</taxon>
        <taxon>Candidatus Desulfofervidales</taxon>
        <taxon>Candidatus Desulfofervidaceae</taxon>
        <taxon>Candidatus Desulfofervidus</taxon>
    </lineage>
</organism>
<dbReference type="GO" id="GO:0005524">
    <property type="term" value="F:ATP binding"/>
    <property type="evidence" value="ECO:0007669"/>
    <property type="project" value="UniProtKB-UniRule"/>
</dbReference>
<evidence type="ECO:0000256" key="5">
    <source>
        <dbReference type="ARBA" id="ARBA00022727"/>
    </source>
</evidence>
<protein>
    <recommendedName>
        <fullName evidence="3 12">Thymidylate kinase</fullName>
        <ecNumber evidence="2 12">2.7.4.9</ecNumber>
    </recommendedName>
    <alternativeName>
        <fullName evidence="9 12">dTMP kinase</fullName>
    </alternativeName>
</protein>
<feature type="domain" description="Thymidylate kinase-like" evidence="13">
    <location>
        <begin position="7"/>
        <end position="193"/>
    </location>
</feature>
<dbReference type="HAMAP" id="MF_00165">
    <property type="entry name" value="Thymidylate_kinase"/>
    <property type="match status" value="1"/>
</dbReference>
<comment type="caution">
    <text evidence="14">The sequence shown here is derived from an EMBL/GenBank/DDBJ whole genome shotgun (WGS) entry which is preliminary data.</text>
</comment>
<name>A0A7C0U3Y4_DESA2</name>
<keyword evidence="6 12" id="KW-0547">Nucleotide-binding</keyword>
<comment type="similarity">
    <text evidence="1 12">Belongs to the thymidylate kinase family.</text>
</comment>
<feature type="binding site" evidence="12">
    <location>
        <begin position="9"/>
        <end position="16"/>
    </location>
    <ligand>
        <name>ATP</name>
        <dbReference type="ChEBI" id="CHEBI:30616"/>
    </ligand>
</feature>
<dbReference type="GO" id="GO:0006227">
    <property type="term" value="P:dUDP biosynthetic process"/>
    <property type="evidence" value="ECO:0007669"/>
    <property type="project" value="TreeGrafter"/>
</dbReference>
<dbReference type="GO" id="GO:0006233">
    <property type="term" value="P:dTDP biosynthetic process"/>
    <property type="evidence" value="ECO:0007669"/>
    <property type="project" value="InterPro"/>
</dbReference>
<evidence type="ECO:0000259" key="13">
    <source>
        <dbReference type="Pfam" id="PF02223"/>
    </source>
</evidence>
<keyword evidence="4 12" id="KW-0808">Transferase</keyword>
<dbReference type="CDD" id="cd01672">
    <property type="entry name" value="TMPK"/>
    <property type="match status" value="1"/>
</dbReference>